<dbReference type="RefSeq" id="WP_052884617.1">
    <property type="nucleotide sequence ID" value="NZ_CP009961.1"/>
</dbReference>
<keyword evidence="3" id="KW-1185">Reference proteome</keyword>
<dbReference type="Proteomes" id="UP000067434">
    <property type="component" value="Chromosome"/>
</dbReference>
<dbReference type="STRING" id="1550241.MA03_07275"/>
<evidence type="ECO:0000256" key="1">
    <source>
        <dbReference type="SAM" id="Phobius"/>
    </source>
</evidence>
<organism evidence="2 3">
    <name type="scientific">Infirmifilum uzonense</name>
    <dbReference type="NCBI Taxonomy" id="1550241"/>
    <lineage>
        <taxon>Archaea</taxon>
        <taxon>Thermoproteota</taxon>
        <taxon>Thermoprotei</taxon>
        <taxon>Thermofilales</taxon>
        <taxon>Thermofilaceae</taxon>
        <taxon>Infirmifilum</taxon>
    </lineage>
</organism>
<proteinExistence type="predicted"/>
<dbReference type="EMBL" id="CP009961">
    <property type="protein sequence ID" value="AKG39081.1"/>
    <property type="molecule type" value="Genomic_DNA"/>
</dbReference>
<dbReference type="PATRIC" id="fig|1550241.5.peg.1505"/>
<protein>
    <submittedName>
        <fullName evidence="2">Uncharacterized protein</fullName>
    </submittedName>
</protein>
<evidence type="ECO:0000313" key="2">
    <source>
        <dbReference type="EMBL" id="AKG39081.1"/>
    </source>
</evidence>
<evidence type="ECO:0000313" key="3">
    <source>
        <dbReference type="Proteomes" id="UP000067434"/>
    </source>
</evidence>
<name>A0A0F7CLA7_9CREN</name>
<feature type="transmembrane region" description="Helical" evidence="1">
    <location>
        <begin position="6"/>
        <end position="27"/>
    </location>
</feature>
<keyword evidence="1" id="KW-0812">Transmembrane</keyword>
<reference evidence="2 3" key="1">
    <citation type="journal article" date="2015" name="Stand. Genomic Sci.">
        <title>Complete genome sequence of and proposal of Thermofilum uzonense sp. nov. a novel hyperthermophilic crenarchaeon and emended description of the genus Thermofilum.</title>
        <authorList>
            <person name="Toshchakov S.V."/>
            <person name="Korzhenkov A.A."/>
            <person name="Samarov N.I."/>
            <person name="Mazunin I.O."/>
            <person name="Mozhey O.I."/>
            <person name="Shmyr I.S."/>
            <person name="Derbikova K.S."/>
            <person name="Taranov E.A."/>
            <person name="Dominova I.N."/>
            <person name="Bonch-Osmolovskaya E.A."/>
            <person name="Patrushev M.V."/>
            <person name="Podosokorskaya O.A."/>
            <person name="Kublanov I.V."/>
        </authorList>
    </citation>
    <scope>NUCLEOTIDE SEQUENCE [LARGE SCALE GENOMIC DNA]</scope>
    <source>
        <strain evidence="2 3">1807-2</strain>
    </source>
</reference>
<dbReference type="GeneID" id="25402020"/>
<accession>A0A0F7CLA7</accession>
<keyword evidence="1" id="KW-0472">Membrane</keyword>
<dbReference type="HOGENOM" id="CLU_2340342_0_0_2"/>
<sequence length="97" mass="10392">MIDEAIIVLAEAVFLAGLLILASRLWLFHGDPYPMLVAKAVNASASDAETMIVLPKPVHCEAWKVCYAGQCYPASLSGFTGSSWNYIIVDRGYGVGG</sequence>
<dbReference type="KEGG" id="thf:MA03_07275"/>
<gene>
    <name evidence="2" type="ORF">MA03_07275</name>
</gene>
<keyword evidence="1" id="KW-1133">Transmembrane helix</keyword>
<dbReference type="AlphaFoldDB" id="A0A0F7CLA7"/>